<dbReference type="EMBL" id="FOEF01000006">
    <property type="protein sequence ID" value="SEP33426.1"/>
    <property type="molecule type" value="Genomic_DNA"/>
</dbReference>
<comment type="similarity">
    <text evidence="1 11">Belongs to the IlvD/Edd family.</text>
</comment>
<dbReference type="Pfam" id="PF00920">
    <property type="entry name" value="ILVD_EDD_N"/>
    <property type="match status" value="1"/>
</dbReference>
<feature type="region of interest" description="Disordered" evidence="13">
    <location>
        <begin position="626"/>
        <end position="645"/>
    </location>
</feature>
<keyword evidence="7 11" id="KW-0311">Gluconate utilization</keyword>
<proteinExistence type="inferred from homology"/>
<dbReference type="UniPathway" id="UPA00226"/>
<gene>
    <name evidence="11" type="primary">edd</name>
    <name evidence="16" type="ORF">SAMN04489732_106130</name>
</gene>
<feature type="binding site" evidence="11">
    <location>
        <position position="167"/>
    </location>
    <ligand>
        <name>[4Fe-4S] cluster</name>
        <dbReference type="ChEBI" id="CHEBI:49883"/>
    </ligand>
</feature>
<evidence type="ECO:0000256" key="5">
    <source>
        <dbReference type="ARBA" id="ARBA00023004"/>
    </source>
</evidence>
<evidence type="ECO:0000259" key="15">
    <source>
        <dbReference type="Pfam" id="PF24877"/>
    </source>
</evidence>
<dbReference type="HAMAP" id="MF_02094">
    <property type="entry name" value="Edd"/>
    <property type="match status" value="1"/>
</dbReference>
<feature type="domain" description="Dihydroxy-acid/6-phosphogluconate dehydratase N-terminal" evidence="14">
    <location>
        <begin position="79"/>
        <end position="390"/>
    </location>
</feature>
<dbReference type="PANTHER" id="PTHR43661">
    <property type="entry name" value="D-XYLONATE DEHYDRATASE"/>
    <property type="match status" value="1"/>
</dbReference>
<dbReference type="GO" id="GO:0009255">
    <property type="term" value="P:Entner-Doudoroff pathway through 6-phosphogluconate"/>
    <property type="evidence" value="ECO:0007669"/>
    <property type="project" value="UniProtKB-UniRule"/>
</dbReference>
<dbReference type="InterPro" id="IPR000581">
    <property type="entry name" value="ILV_EDD_N"/>
</dbReference>
<feature type="binding site" evidence="11">
    <location>
        <position position="234"/>
    </location>
    <ligand>
        <name>[4Fe-4S] cluster</name>
        <dbReference type="ChEBI" id="CHEBI:49883"/>
    </ligand>
</feature>
<dbReference type="RefSeq" id="WP_091617657.1">
    <property type="nucleotide sequence ID" value="NZ_FOEF01000006.1"/>
</dbReference>
<dbReference type="InterPro" id="IPR004786">
    <property type="entry name" value="6-phosphgluc_deHydtase"/>
</dbReference>
<evidence type="ECO:0000256" key="6">
    <source>
        <dbReference type="ARBA" id="ARBA00023014"/>
    </source>
</evidence>
<evidence type="ECO:0000256" key="10">
    <source>
        <dbReference type="ARBA" id="ARBA00023304"/>
    </source>
</evidence>
<dbReference type="GO" id="GO:0046872">
    <property type="term" value="F:metal ion binding"/>
    <property type="evidence" value="ECO:0007669"/>
    <property type="project" value="UniProtKB-KW"/>
</dbReference>
<dbReference type="EC" id="4.2.1.12" evidence="11 12"/>
<dbReference type="Proteomes" id="UP000198582">
    <property type="component" value="Unassembled WGS sequence"/>
</dbReference>
<keyword evidence="17" id="KW-1185">Reference proteome</keyword>
<dbReference type="InterPro" id="IPR042096">
    <property type="entry name" value="Dihydro-acid_dehy_C"/>
</dbReference>
<keyword evidence="5 11" id="KW-0408">Iron</keyword>
<evidence type="ECO:0000259" key="14">
    <source>
        <dbReference type="Pfam" id="PF00920"/>
    </source>
</evidence>
<keyword evidence="3" id="KW-0001">2Fe-2S</keyword>
<comment type="function">
    <text evidence="11">Catalyzes the dehydration of 6-phospho-D-gluconate to 2-dehydro-3-deoxy-6-phospho-D-gluconate.</text>
</comment>
<evidence type="ECO:0000256" key="8">
    <source>
        <dbReference type="ARBA" id="ARBA00023239"/>
    </source>
</evidence>
<evidence type="ECO:0000313" key="16">
    <source>
        <dbReference type="EMBL" id="SEP33426.1"/>
    </source>
</evidence>
<dbReference type="GO" id="GO:0051537">
    <property type="term" value="F:2 iron, 2 sulfur cluster binding"/>
    <property type="evidence" value="ECO:0007669"/>
    <property type="project" value="UniProtKB-KW"/>
</dbReference>
<dbReference type="PROSITE" id="PS00887">
    <property type="entry name" value="ILVD_EDD_2"/>
    <property type="match status" value="1"/>
</dbReference>
<comment type="pathway">
    <text evidence="11">Carbohydrate metabolism; Entner-Doudoroff pathway.</text>
</comment>
<evidence type="ECO:0000256" key="11">
    <source>
        <dbReference type="HAMAP-Rule" id="MF_02094"/>
    </source>
</evidence>
<keyword evidence="8 11" id="KW-0456">Lyase</keyword>
<dbReference type="InterPro" id="IPR037237">
    <property type="entry name" value="IlvD/EDD_N"/>
</dbReference>
<dbReference type="GO" id="GO:0004456">
    <property type="term" value="F:phosphogluconate dehydratase activity"/>
    <property type="evidence" value="ECO:0007669"/>
    <property type="project" value="UniProtKB-UniRule"/>
</dbReference>
<organism evidence="16 17">
    <name type="scientific">Amycolatopsis saalfeldensis</name>
    <dbReference type="NCBI Taxonomy" id="394193"/>
    <lineage>
        <taxon>Bacteria</taxon>
        <taxon>Bacillati</taxon>
        <taxon>Actinomycetota</taxon>
        <taxon>Actinomycetes</taxon>
        <taxon>Pseudonocardiales</taxon>
        <taxon>Pseudonocardiaceae</taxon>
        <taxon>Amycolatopsis</taxon>
    </lineage>
</organism>
<evidence type="ECO:0000256" key="12">
    <source>
        <dbReference type="NCBIfam" id="TIGR01196"/>
    </source>
</evidence>
<protein>
    <recommendedName>
        <fullName evidence="11 12">Phosphogluconate dehydratase</fullName>
        <ecNumber evidence="11 12">4.2.1.12</ecNumber>
    </recommendedName>
</protein>
<dbReference type="InterPro" id="IPR056740">
    <property type="entry name" value="ILV_EDD_C"/>
</dbReference>
<dbReference type="Gene3D" id="3.50.30.80">
    <property type="entry name" value="IlvD/EDD C-terminal domain-like"/>
    <property type="match status" value="1"/>
</dbReference>
<feature type="domain" description="Dihydroxy-acid/6-phosphogluconate dehydratase C-terminal" evidence="15">
    <location>
        <begin position="417"/>
        <end position="611"/>
    </location>
</feature>
<keyword evidence="6 11" id="KW-0411">Iron-sulfur</keyword>
<dbReference type="STRING" id="394193.SAMN04489732_106130"/>
<keyword evidence="10" id="KW-0100">Branched-chain amino acid biosynthesis</keyword>
<dbReference type="SUPFAM" id="SSF143975">
    <property type="entry name" value="IlvD/EDD N-terminal domain-like"/>
    <property type="match status" value="1"/>
</dbReference>
<dbReference type="PANTHER" id="PTHR43661:SF1">
    <property type="entry name" value="PHOSPHOGLUCONATE DEHYDRATASE"/>
    <property type="match status" value="1"/>
</dbReference>
<keyword evidence="10" id="KW-0028">Amino-acid biosynthesis</keyword>
<dbReference type="GO" id="GO:0019521">
    <property type="term" value="P:D-gluconate metabolic process"/>
    <property type="evidence" value="ECO:0007669"/>
    <property type="project" value="UniProtKB-KW"/>
</dbReference>
<name>A0A1H8X0N2_9PSEU</name>
<dbReference type="NCBIfam" id="TIGR01196">
    <property type="entry name" value="edd"/>
    <property type="match status" value="1"/>
</dbReference>
<comment type="catalytic activity">
    <reaction evidence="11">
        <text>6-phospho-D-gluconate = 2-dehydro-3-deoxy-6-phospho-D-gluconate + H2O</text>
        <dbReference type="Rhea" id="RHEA:17277"/>
        <dbReference type="ChEBI" id="CHEBI:15377"/>
        <dbReference type="ChEBI" id="CHEBI:57569"/>
        <dbReference type="ChEBI" id="CHEBI:58759"/>
        <dbReference type="EC" id="4.2.1.12"/>
    </reaction>
</comment>
<dbReference type="GO" id="GO:0005829">
    <property type="term" value="C:cytosol"/>
    <property type="evidence" value="ECO:0007669"/>
    <property type="project" value="TreeGrafter"/>
</dbReference>
<dbReference type="AlphaFoldDB" id="A0A1H8X0N2"/>
<evidence type="ECO:0000256" key="4">
    <source>
        <dbReference type="ARBA" id="ARBA00022723"/>
    </source>
</evidence>
<evidence type="ECO:0000256" key="1">
    <source>
        <dbReference type="ARBA" id="ARBA00006486"/>
    </source>
</evidence>
<keyword evidence="9 11" id="KW-0119">Carbohydrate metabolism</keyword>
<keyword evidence="4 11" id="KW-0479">Metal-binding</keyword>
<comment type="cofactor">
    <cofactor evidence="11">
        <name>[4Fe-4S] cluster</name>
        <dbReference type="ChEBI" id="CHEBI:49883"/>
    </cofactor>
    <text evidence="11">Binds 1 [4Fe-4S] cluster.</text>
</comment>
<sequence>MNSIPNLPAEQTPVHPVVAEVTARIVERSAATRGAYLERSAAAHDEGPVRRGLACSNLAHGFAAMDGVDKAALREARAPGVAIVSSYNDMLSAHQPMQEYPAWLKKSVREAGGVAQFAGGVPAMCDGITQGRPGMELSLFSREVIAMATAIALSHDMFDASLLLGVCDKIVPGLLAGALSFGHLPAILVPAGPMNSGLPNKEKARVRQLYAEGLASREDLLDAEAASYHSAGTCTFYGTANSNQMVVEVMGLHLPGASFVQPNSALRRALTEEAGRRVVRLSRGESYTPISLVLDEKALVNGVIALLATGGSTNHTMHLVSIAAAAGIQLTWDDFSDLSAVVPLLARVYPNGSADINHFHAAGGIQFLVGTLLDAGLLHEDVHTVAGFGLRRYTQEPILSESELVWRDVPTRSLDEDVLRPVWRPFAPDGGLRMVAGNLGRAVTKVSAVAPEHRVVQAPARVFTSQEAFKAAFEAGELDRDVVVVLRQQGPQANGMPELHGLTPALGVLMDRGHRVALLTDGRMSGASGKIPAAIQVTPEAAVGGPIGRIADGDVIRLDARSGTLDVLVGADELAGRELVDAPPSEASWTGTGRELFGALRRAVGPADQGASVFGALTPELDLFRGVQGPPPRGRGPGFGPGEFDLPALETALETQEVGQ</sequence>
<dbReference type="GO" id="GO:0009082">
    <property type="term" value="P:branched-chain amino acid biosynthetic process"/>
    <property type="evidence" value="ECO:0007669"/>
    <property type="project" value="UniProtKB-KW"/>
</dbReference>
<reference evidence="16 17" key="1">
    <citation type="submission" date="2016-10" db="EMBL/GenBank/DDBJ databases">
        <authorList>
            <person name="de Groot N.N."/>
        </authorList>
    </citation>
    <scope>NUCLEOTIDE SEQUENCE [LARGE SCALE GENOMIC DNA]</scope>
    <source>
        <strain evidence="16 17">DSM 44993</strain>
    </source>
</reference>
<dbReference type="GO" id="GO:0051539">
    <property type="term" value="F:4 iron, 4 sulfur cluster binding"/>
    <property type="evidence" value="ECO:0007669"/>
    <property type="project" value="UniProtKB-UniRule"/>
</dbReference>
<accession>A0A1H8X0N2</accession>
<keyword evidence="2 11" id="KW-0004">4Fe-4S</keyword>
<dbReference type="SUPFAM" id="SSF52016">
    <property type="entry name" value="LeuD/IlvD-like"/>
    <property type="match status" value="1"/>
</dbReference>
<evidence type="ECO:0000256" key="3">
    <source>
        <dbReference type="ARBA" id="ARBA00022714"/>
    </source>
</evidence>
<evidence type="ECO:0000313" key="17">
    <source>
        <dbReference type="Proteomes" id="UP000198582"/>
    </source>
</evidence>
<evidence type="ECO:0000256" key="7">
    <source>
        <dbReference type="ARBA" id="ARBA00023064"/>
    </source>
</evidence>
<dbReference type="Pfam" id="PF24877">
    <property type="entry name" value="ILV_EDD_C"/>
    <property type="match status" value="1"/>
</dbReference>
<evidence type="ECO:0000256" key="13">
    <source>
        <dbReference type="SAM" id="MobiDB-lite"/>
    </source>
</evidence>
<evidence type="ECO:0000256" key="2">
    <source>
        <dbReference type="ARBA" id="ARBA00022485"/>
    </source>
</evidence>
<evidence type="ECO:0000256" key="9">
    <source>
        <dbReference type="ARBA" id="ARBA00023277"/>
    </source>
</evidence>
<dbReference type="OrthoDB" id="9807077at2"/>
<dbReference type="InterPro" id="IPR020558">
    <property type="entry name" value="DiOHA_6PGluconate_deHydtase_CS"/>
</dbReference>
<dbReference type="PROSITE" id="PS00886">
    <property type="entry name" value="ILVD_EDD_1"/>
    <property type="match status" value="1"/>
</dbReference>